<protein>
    <submittedName>
        <fullName evidence="2">Uncharacterized protein</fullName>
    </submittedName>
</protein>
<evidence type="ECO:0000313" key="3">
    <source>
        <dbReference type="Proteomes" id="UP001175226"/>
    </source>
</evidence>
<dbReference type="Proteomes" id="UP001175226">
    <property type="component" value="Unassembled WGS sequence"/>
</dbReference>
<evidence type="ECO:0000313" key="2">
    <source>
        <dbReference type="EMBL" id="KAK0447949.1"/>
    </source>
</evidence>
<name>A0AA39MVU6_9AGAR</name>
<dbReference type="AlphaFoldDB" id="A0AA39MVU6"/>
<accession>A0AA39MVU6</accession>
<gene>
    <name evidence="2" type="ORF">EV421DRAFT_1733123</name>
</gene>
<keyword evidence="3" id="KW-1185">Reference proteome</keyword>
<sequence>MSFSLSDTAGNMGIDHSNPSSVTDQSLAGESASDIDKKLIQGLFKFTFNQPFEDYIITIAATLQCYKSKLILDELNNSAFTAFIEKMCAVKTVNNQIMYIFSPALMRPASDEVGTEDSVAMQRVSHWAQRIISEDTPLNNVYFDAKKHLYPLKIPPAQTKATKQANNTVPILIPALAAPTISDMPFGGNLLEYFFLQQQQQQYQQFQQMLQLQMLQTICNLLSHPPFIPSAPLSPAKIPVVSFEAFCAHYSVNNTDHDILGSKVPVLCL</sequence>
<evidence type="ECO:0000256" key="1">
    <source>
        <dbReference type="SAM" id="MobiDB-lite"/>
    </source>
</evidence>
<proteinExistence type="predicted"/>
<feature type="compositionally biased region" description="Polar residues" evidence="1">
    <location>
        <begin position="17"/>
        <end position="27"/>
    </location>
</feature>
<dbReference type="EMBL" id="JAUEPT010000010">
    <property type="protein sequence ID" value="KAK0447949.1"/>
    <property type="molecule type" value="Genomic_DNA"/>
</dbReference>
<reference evidence="2" key="1">
    <citation type="submission" date="2023-06" db="EMBL/GenBank/DDBJ databases">
        <authorList>
            <consortium name="Lawrence Berkeley National Laboratory"/>
            <person name="Ahrendt S."/>
            <person name="Sahu N."/>
            <person name="Indic B."/>
            <person name="Wong-Bajracharya J."/>
            <person name="Merenyi Z."/>
            <person name="Ke H.-M."/>
            <person name="Monk M."/>
            <person name="Kocsube S."/>
            <person name="Drula E."/>
            <person name="Lipzen A."/>
            <person name="Balint B."/>
            <person name="Henrissat B."/>
            <person name="Andreopoulos B."/>
            <person name="Martin F.M."/>
            <person name="Harder C.B."/>
            <person name="Rigling D."/>
            <person name="Ford K.L."/>
            <person name="Foster G.D."/>
            <person name="Pangilinan J."/>
            <person name="Papanicolaou A."/>
            <person name="Barry K."/>
            <person name="LaButti K."/>
            <person name="Viragh M."/>
            <person name="Koriabine M."/>
            <person name="Yan M."/>
            <person name="Riley R."/>
            <person name="Champramary S."/>
            <person name="Plett K.L."/>
            <person name="Tsai I.J."/>
            <person name="Slot J."/>
            <person name="Sipos G."/>
            <person name="Plett J."/>
            <person name="Nagy L.G."/>
            <person name="Grigoriev I.V."/>
        </authorList>
    </citation>
    <scope>NUCLEOTIDE SEQUENCE</scope>
    <source>
        <strain evidence="2">FPL87.14</strain>
    </source>
</reference>
<comment type="caution">
    <text evidence="2">The sequence shown here is derived from an EMBL/GenBank/DDBJ whole genome shotgun (WGS) entry which is preliminary data.</text>
</comment>
<feature type="region of interest" description="Disordered" evidence="1">
    <location>
        <begin position="1"/>
        <end position="27"/>
    </location>
</feature>
<organism evidence="2 3">
    <name type="scientific">Armillaria borealis</name>
    <dbReference type="NCBI Taxonomy" id="47425"/>
    <lineage>
        <taxon>Eukaryota</taxon>
        <taxon>Fungi</taxon>
        <taxon>Dikarya</taxon>
        <taxon>Basidiomycota</taxon>
        <taxon>Agaricomycotina</taxon>
        <taxon>Agaricomycetes</taxon>
        <taxon>Agaricomycetidae</taxon>
        <taxon>Agaricales</taxon>
        <taxon>Marasmiineae</taxon>
        <taxon>Physalacriaceae</taxon>
        <taxon>Armillaria</taxon>
    </lineage>
</organism>